<gene>
    <name evidence="1" type="ORF">C24_LOCUS17253</name>
</gene>
<protein>
    <submittedName>
        <fullName evidence="1">Uncharacterized protein</fullName>
    </submittedName>
</protein>
<sequence length="88" mass="10190">MDHNFNYWVLCEYVKEGNSSIGRIGDPFPVMSEGVWAKQFSDPKSEFQVEVLKIYFPSDLKESDCEFGVDGKILRRARSNKFCFHDSS</sequence>
<proteinExistence type="predicted"/>
<dbReference type="AlphaFoldDB" id="A0A5S9XQH8"/>
<organism evidence="1 2">
    <name type="scientific">Arabidopsis thaliana</name>
    <name type="common">Mouse-ear cress</name>
    <dbReference type="NCBI Taxonomy" id="3702"/>
    <lineage>
        <taxon>Eukaryota</taxon>
        <taxon>Viridiplantae</taxon>
        <taxon>Streptophyta</taxon>
        <taxon>Embryophyta</taxon>
        <taxon>Tracheophyta</taxon>
        <taxon>Spermatophyta</taxon>
        <taxon>Magnoliopsida</taxon>
        <taxon>eudicotyledons</taxon>
        <taxon>Gunneridae</taxon>
        <taxon>Pentapetalae</taxon>
        <taxon>rosids</taxon>
        <taxon>malvids</taxon>
        <taxon>Brassicales</taxon>
        <taxon>Brassicaceae</taxon>
        <taxon>Camelineae</taxon>
        <taxon>Arabidopsis</taxon>
    </lineage>
</organism>
<accession>A0A5S9XQH8</accession>
<reference evidence="1 2" key="1">
    <citation type="submission" date="2019-12" db="EMBL/GenBank/DDBJ databases">
        <authorList>
            <person name="Jiao W.-B."/>
            <person name="Schneeberger K."/>
        </authorList>
    </citation>
    <scope>NUCLEOTIDE SEQUENCE [LARGE SCALE GENOMIC DNA]</scope>
    <source>
        <strain evidence="2">cv. C24</strain>
    </source>
</reference>
<dbReference type="Proteomes" id="UP000434276">
    <property type="component" value="Unassembled WGS sequence"/>
</dbReference>
<evidence type="ECO:0000313" key="1">
    <source>
        <dbReference type="EMBL" id="CAA0393940.1"/>
    </source>
</evidence>
<dbReference type="EMBL" id="CACSHJ010000095">
    <property type="protein sequence ID" value="CAA0393940.1"/>
    <property type="molecule type" value="Genomic_DNA"/>
</dbReference>
<name>A0A5S9XQH8_ARATH</name>
<evidence type="ECO:0000313" key="2">
    <source>
        <dbReference type="Proteomes" id="UP000434276"/>
    </source>
</evidence>
<dbReference type="OrthoDB" id="10618598at2759"/>